<feature type="DNA-binding region" description="H-T-H motif" evidence="2">
    <location>
        <begin position="26"/>
        <end position="45"/>
    </location>
</feature>
<dbReference type="InterPro" id="IPR023772">
    <property type="entry name" value="DNA-bd_HTH_TetR-type_CS"/>
</dbReference>
<dbReference type="InterPro" id="IPR009057">
    <property type="entry name" value="Homeodomain-like_sf"/>
</dbReference>
<dbReference type="InterPro" id="IPR036271">
    <property type="entry name" value="Tet_transcr_reg_TetR-rel_C_sf"/>
</dbReference>
<gene>
    <name evidence="4" type="ORF">SAMN05443665_100498</name>
</gene>
<dbReference type="Pfam" id="PF00440">
    <property type="entry name" value="TetR_N"/>
    <property type="match status" value="1"/>
</dbReference>
<evidence type="ECO:0000313" key="4">
    <source>
        <dbReference type="EMBL" id="SNS45008.1"/>
    </source>
</evidence>
<evidence type="ECO:0000259" key="3">
    <source>
        <dbReference type="PROSITE" id="PS50977"/>
    </source>
</evidence>
<dbReference type="PANTHER" id="PTHR30055:SF187">
    <property type="entry name" value="TRANSCRIPTIONAL REGULATORY PROTEIN"/>
    <property type="match status" value="1"/>
</dbReference>
<dbReference type="PANTHER" id="PTHR30055">
    <property type="entry name" value="HTH-TYPE TRANSCRIPTIONAL REGULATOR RUTR"/>
    <property type="match status" value="1"/>
</dbReference>
<dbReference type="Proteomes" id="UP000198318">
    <property type="component" value="Unassembled WGS sequence"/>
</dbReference>
<evidence type="ECO:0000313" key="5">
    <source>
        <dbReference type="Proteomes" id="UP000198318"/>
    </source>
</evidence>
<accession>A0A239EL65</accession>
<feature type="domain" description="HTH tetR-type" evidence="3">
    <location>
        <begin position="3"/>
        <end position="63"/>
    </location>
</feature>
<keyword evidence="1 2" id="KW-0238">DNA-binding</keyword>
<dbReference type="InterPro" id="IPR001647">
    <property type="entry name" value="HTH_TetR"/>
</dbReference>
<dbReference type="SUPFAM" id="SSF48498">
    <property type="entry name" value="Tetracyclin repressor-like, C-terminal domain"/>
    <property type="match status" value="1"/>
</dbReference>
<sequence>MSEAGRDRILRAALEAFGRDGVAGTTLSALRAASGVSVGSFYHHFSGKEQVAEALFVDCVSLYQDAFLAELKAHDSARGAVTGVVAFHVRWCRENAARAQFMFTERPAASEALAERNRAFYREVRAWWRVQARHGALIDVDSMTAFVLWLGPAQELCRLWLNGQSPEPDGEQVEVLSEAAWRSVGSGNGD</sequence>
<dbReference type="GO" id="GO:0000976">
    <property type="term" value="F:transcription cis-regulatory region binding"/>
    <property type="evidence" value="ECO:0007669"/>
    <property type="project" value="TreeGrafter"/>
</dbReference>
<dbReference type="OrthoDB" id="3687980at2"/>
<evidence type="ECO:0000256" key="1">
    <source>
        <dbReference type="ARBA" id="ARBA00023125"/>
    </source>
</evidence>
<dbReference type="AlphaFoldDB" id="A0A239EL65"/>
<dbReference type="PRINTS" id="PR00455">
    <property type="entry name" value="HTHTETR"/>
</dbReference>
<dbReference type="GO" id="GO:0003700">
    <property type="term" value="F:DNA-binding transcription factor activity"/>
    <property type="evidence" value="ECO:0007669"/>
    <property type="project" value="TreeGrafter"/>
</dbReference>
<dbReference type="InterPro" id="IPR050109">
    <property type="entry name" value="HTH-type_TetR-like_transc_reg"/>
</dbReference>
<dbReference type="PROSITE" id="PS50977">
    <property type="entry name" value="HTH_TETR_2"/>
    <property type="match status" value="1"/>
</dbReference>
<dbReference type="PROSITE" id="PS01081">
    <property type="entry name" value="HTH_TETR_1"/>
    <property type="match status" value="1"/>
</dbReference>
<dbReference type="Gene3D" id="1.10.357.10">
    <property type="entry name" value="Tetracycline Repressor, domain 2"/>
    <property type="match status" value="1"/>
</dbReference>
<dbReference type="SUPFAM" id="SSF46689">
    <property type="entry name" value="Homeodomain-like"/>
    <property type="match status" value="1"/>
</dbReference>
<name>A0A239EL65_9ACTN</name>
<dbReference type="RefSeq" id="WP_089325095.1">
    <property type="nucleotide sequence ID" value="NZ_FZOR01000004.1"/>
</dbReference>
<dbReference type="EMBL" id="FZOR01000004">
    <property type="protein sequence ID" value="SNS45008.1"/>
    <property type="molecule type" value="Genomic_DNA"/>
</dbReference>
<proteinExistence type="predicted"/>
<reference evidence="4 5" key="1">
    <citation type="submission" date="2017-06" db="EMBL/GenBank/DDBJ databases">
        <authorList>
            <person name="Kim H.J."/>
            <person name="Triplett B.A."/>
        </authorList>
    </citation>
    <scope>NUCLEOTIDE SEQUENCE [LARGE SCALE GENOMIC DNA]</scope>
    <source>
        <strain evidence="4 5">DSM 44715</strain>
    </source>
</reference>
<organism evidence="4 5">
    <name type="scientific">Actinomadura meyerae</name>
    <dbReference type="NCBI Taxonomy" id="240840"/>
    <lineage>
        <taxon>Bacteria</taxon>
        <taxon>Bacillati</taxon>
        <taxon>Actinomycetota</taxon>
        <taxon>Actinomycetes</taxon>
        <taxon>Streptosporangiales</taxon>
        <taxon>Thermomonosporaceae</taxon>
        <taxon>Actinomadura</taxon>
    </lineage>
</organism>
<protein>
    <submittedName>
        <fullName evidence="4">Transcriptional regulator, TetR family</fullName>
    </submittedName>
</protein>
<keyword evidence="5" id="KW-1185">Reference proteome</keyword>
<evidence type="ECO:0000256" key="2">
    <source>
        <dbReference type="PROSITE-ProRule" id="PRU00335"/>
    </source>
</evidence>